<gene>
    <name evidence="3" type="ORF">HPP92_016321</name>
</gene>
<dbReference type="GO" id="GO:0003723">
    <property type="term" value="F:RNA binding"/>
    <property type="evidence" value="ECO:0007669"/>
    <property type="project" value="InterPro"/>
</dbReference>
<dbReference type="PROSITE" id="PS51375">
    <property type="entry name" value="PPR"/>
    <property type="match status" value="5"/>
</dbReference>
<feature type="repeat" description="PPR" evidence="2">
    <location>
        <begin position="183"/>
        <end position="217"/>
    </location>
</feature>
<dbReference type="InterPro" id="IPR002885">
    <property type="entry name" value="PPR_rpt"/>
</dbReference>
<dbReference type="Pfam" id="PF01535">
    <property type="entry name" value="PPR"/>
    <property type="match status" value="6"/>
</dbReference>
<protein>
    <recommendedName>
        <fullName evidence="5">Chlororespiratory reduction 4</fullName>
    </recommendedName>
</protein>
<dbReference type="FunFam" id="1.25.40.10:FF:000184">
    <property type="entry name" value="Pentatricopeptide repeat-containing protein, chloroplastic"/>
    <property type="match status" value="1"/>
</dbReference>
<dbReference type="AlphaFoldDB" id="A0A835QF07"/>
<accession>A0A835QF07</accession>
<dbReference type="EMBL" id="JADCNL010000008">
    <property type="protein sequence ID" value="KAG0469621.1"/>
    <property type="molecule type" value="Genomic_DNA"/>
</dbReference>
<dbReference type="PANTHER" id="PTHR47926:SF499">
    <property type="entry name" value="PENTATRICOPEPTIDE REPEAT-CONTAINING PROTEIN"/>
    <property type="match status" value="1"/>
</dbReference>
<evidence type="ECO:0000256" key="1">
    <source>
        <dbReference type="ARBA" id="ARBA00022737"/>
    </source>
</evidence>
<dbReference type="Pfam" id="PF13041">
    <property type="entry name" value="PPR_2"/>
    <property type="match status" value="3"/>
</dbReference>
<keyword evidence="1" id="KW-0677">Repeat</keyword>
<dbReference type="NCBIfam" id="TIGR00756">
    <property type="entry name" value="PPR"/>
    <property type="match status" value="7"/>
</dbReference>
<dbReference type="InterPro" id="IPR046960">
    <property type="entry name" value="PPR_At4g14850-like_plant"/>
</dbReference>
<dbReference type="PANTHER" id="PTHR47926">
    <property type="entry name" value="PENTATRICOPEPTIDE REPEAT-CONTAINING PROTEIN"/>
    <property type="match status" value="1"/>
</dbReference>
<dbReference type="InterPro" id="IPR011990">
    <property type="entry name" value="TPR-like_helical_dom_sf"/>
</dbReference>
<evidence type="ECO:0008006" key="5">
    <source>
        <dbReference type="Google" id="ProtNLM"/>
    </source>
</evidence>
<comment type="caution">
    <text evidence="3">The sequence shown here is derived from an EMBL/GenBank/DDBJ whole genome shotgun (WGS) entry which is preliminary data.</text>
</comment>
<dbReference type="GO" id="GO:0009451">
    <property type="term" value="P:RNA modification"/>
    <property type="evidence" value="ECO:0007669"/>
    <property type="project" value="InterPro"/>
</dbReference>
<feature type="repeat" description="PPR" evidence="2">
    <location>
        <begin position="277"/>
        <end position="311"/>
    </location>
</feature>
<dbReference type="InterPro" id="IPR046848">
    <property type="entry name" value="E_motif"/>
</dbReference>
<feature type="repeat" description="PPR" evidence="2">
    <location>
        <begin position="82"/>
        <end position="116"/>
    </location>
</feature>
<sequence>MKNPSFPNLRSLNELLTLLEKRRTLSQLLQVLGQSITTSLFANPYFTSRFIFSLTQIHKSTWLEKKLASYAEVIMLQIDCPGSFVWNTVIKFYTESSNPRKAIHLFVEMRRNGVETDEYTYPFVVTACSSMPGPQQGLSVHGEVLKRGIGVNLYVRNCLISFYCKNGEIVLARKVFDEIGAKDVISWNSIISGYAICGMMVEAQKLFDEMPERDKFSWAILIDGYGKRVGDVGRARQLFDDMPERDIVVWNSMIDTYASVGNMLVAARLFEEMPTRSVVTWSILIDGHLRLGEPKEALSLFEQMIRLGTTPDRVSVVGAISACAQLGAVAQGGWLHSYLKKSRIPMDVVIQTSLIDMYMKCGSLEMAGKLFETMQIRSIVSWNVMIVGLGTNGREAEAVELFHRMEREGAVMDDLTFLAVLTSCTHGGLINEGMSIFHRMRSVFKVELKVEHYGCFVDLLGRAGRLQEAVDVIKEMPMAPTPTMWGSLLAACRIHRLVELAEFCVEQLVCVGEDDGGVHVLMSNIYAEEGMWADVWRMRRLMWEKGMRKERGRSVVEIDGRVYEFMSGDESHRLKEEIREIVRSLALA</sequence>
<evidence type="ECO:0000313" key="3">
    <source>
        <dbReference type="EMBL" id="KAG0469621.1"/>
    </source>
</evidence>
<feature type="repeat" description="PPR" evidence="2">
    <location>
        <begin position="378"/>
        <end position="412"/>
    </location>
</feature>
<dbReference type="Gene3D" id="1.25.40.10">
    <property type="entry name" value="Tetratricopeptide repeat domain"/>
    <property type="match status" value="5"/>
</dbReference>
<keyword evidence="4" id="KW-1185">Reference proteome</keyword>
<organism evidence="3 4">
    <name type="scientific">Vanilla planifolia</name>
    <name type="common">Vanilla</name>
    <dbReference type="NCBI Taxonomy" id="51239"/>
    <lineage>
        <taxon>Eukaryota</taxon>
        <taxon>Viridiplantae</taxon>
        <taxon>Streptophyta</taxon>
        <taxon>Embryophyta</taxon>
        <taxon>Tracheophyta</taxon>
        <taxon>Spermatophyta</taxon>
        <taxon>Magnoliopsida</taxon>
        <taxon>Liliopsida</taxon>
        <taxon>Asparagales</taxon>
        <taxon>Orchidaceae</taxon>
        <taxon>Vanilloideae</taxon>
        <taxon>Vanilleae</taxon>
        <taxon>Vanilla</taxon>
    </lineage>
</organism>
<evidence type="ECO:0000313" key="4">
    <source>
        <dbReference type="Proteomes" id="UP000636800"/>
    </source>
</evidence>
<feature type="repeat" description="PPR" evidence="2">
    <location>
        <begin position="246"/>
        <end position="276"/>
    </location>
</feature>
<dbReference type="Pfam" id="PF20431">
    <property type="entry name" value="E_motif"/>
    <property type="match status" value="1"/>
</dbReference>
<dbReference type="Proteomes" id="UP000636800">
    <property type="component" value="Unassembled WGS sequence"/>
</dbReference>
<evidence type="ECO:0000256" key="2">
    <source>
        <dbReference type="PROSITE-ProRule" id="PRU00708"/>
    </source>
</evidence>
<dbReference type="SUPFAM" id="SSF48452">
    <property type="entry name" value="TPR-like"/>
    <property type="match status" value="1"/>
</dbReference>
<name>A0A835QF07_VANPL</name>
<reference evidence="3 4" key="1">
    <citation type="journal article" date="2020" name="Nat. Food">
        <title>A phased Vanilla planifolia genome enables genetic improvement of flavour and production.</title>
        <authorList>
            <person name="Hasing T."/>
            <person name="Tang H."/>
            <person name="Brym M."/>
            <person name="Khazi F."/>
            <person name="Huang T."/>
            <person name="Chambers A.H."/>
        </authorList>
    </citation>
    <scope>NUCLEOTIDE SEQUENCE [LARGE SCALE GENOMIC DNA]</scope>
    <source>
        <tissue evidence="3">Leaf</tissue>
    </source>
</reference>
<proteinExistence type="predicted"/>